<gene>
    <name evidence="2" type="ORF">OVY01_14970</name>
</gene>
<feature type="transmembrane region" description="Helical" evidence="1">
    <location>
        <begin position="292"/>
        <end position="309"/>
    </location>
</feature>
<dbReference type="Proteomes" id="UP001082899">
    <property type="component" value="Unassembled WGS sequence"/>
</dbReference>
<keyword evidence="1" id="KW-0812">Transmembrane</keyword>
<feature type="transmembrane region" description="Helical" evidence="1">
    <location>
        <begin position="92"/>
        <end position="116"/>
    </location>
</feature>
<keyword evidence="3" id="KW-1185">Reference proteome</keyword>
<organism evidence="2 3">
    <name type="scientific">Robbsia betulipollinis</name>
    <dbReference type="NCBI Taxonomy" id="2981849"/>
    <lineage>
        <taxon>Bacteria</taxon>
        <taxon>Pseudomonadati</taxon>
        <taxon>Pseudomonadota</taxon>
        <taxon>Betaproteobacteria</taxon>
        <taxon>Burkholderiales</taxon>
        <taxon>Burkholderiaceae</taxon>
        <taxon>Robbsia</taxon>
    </lineage>
</organism>
<reference evidence="2" key="1">
    <citation type="submission" date="2022-11" db="EMBL/GenBank/DDBJ databases">
        <title>Robbsia betulipollinis sp. nov., isolated from pollen of birch (Betula pendula).</title>
        <authorList>
            <person name="Shi H."/>
            <person name="Ambika Manirajan B."/>
            <person name="Ratering S."/>
            <person name="Geissler-Plaum R."/>
            <person name="Schnell S."/>
        </authorList>
    </citation>
    <scope>NUCLEOTIDE SEQUENCE</scope>
    <source>
        <strain evidence="2">Bb-Pol-6</strain>
    </source>
</reference>
<sequence length="326" mass="33213">MVQLSGDNPIRSLSWGAVFAGVFVAVPTYLALSLLGTALGAAAFDPLHSVNPFSGMGTGAALWLAFSILLAITLGAFVAGRTAPDHPGLHGLLSWSVATLMGITLLISLASTIVGASASVIGKGVSVAGQGLAAVAPATASALQAGAKQAGIDLHPDHLKHELEKLLRQSGKAELDPKHLDAVAHDALSDAAASADHSAAQPQAAGEDASDWLERVKAAAQPMLDAADRDALVNIIVGRTGHSRAEAEKIADNYATTYAETRVKAGQAIQSMEDSARQGADVAASVVSKGSWMALLVLMLGAMVGFFGGRLGRRMAARTIAGTGML</sequence>
<feature type="transmembrane region" description="Helical" evidence="1">
    <location>
        <begin position="60"/>
        <end position="80"/>
    </location>
</feature>
<protein>
    <submittedName>
        <fullName evidence="2">Uncharacterized protein</fullName>
    </submittedName>
</protein>
<evidence type="ECO:0000313" key="3">
    <source>
        <dbReference type="Proteomes" id="UP001082899"/>
    </source>
</evidence>
<feature type="transmembrane region" description="Helical" evidence="1">
    <location>
        <begin position="12"/>
        <end position="40"/>
    </location>
</feature>
<evidence type="ECO:0000313" key="2">
    <source>
        <dbReference type="EMBL" id="MCY0388492.1"/>
    </source>
</evidence>
<evidence type="ECO:0000256" key="1">
    <source>
        <dbReference type="SAM" id="Phobius"/>
    </source>
</evidence>
<dbReference type="RefSeq" id="WP_267848385.1">
    <property type="nucleotide sequence ID" value="NZ_JAPMXC010000005.1"/>
</dbReference>
<dbReference type="EMBL" id="JAPMXC010000005">
    <property type="protein sequence ID" value="MCY0388492.1"/>
    <property type="molecule type" value="Genomic_DNA"/>
</dbReference>
<keyword evidence="1" id="KW-1133">Transmembrane helix</keyword>
<name>A0ABT3ZQ04_9BURK</name>
<proteinExistence type="predicted"/>
<comment type="caution">
    <text evidence="2">The sequence shown here is derived from an EMBL/GenBank/DDBJ whole genome shotgun (WGS) entry which is preliminary data.</text>
</comment>
<accession>A0ABT3ZQ04</accession>
<keyword evidence="1" id="KW-0472">Membrane</keyword>